<dbReference type="GO" id="GO:0016255">
    <property type="term" value="P:attachment of GPI anchor to protein"/>
    <property type="evidence" value="ECO:0007669"/>
    <property type="project" value="InterPro"/>
</dbReference>
<keyword evidence="11" id="KW-1185">Reference proteome</keyword>
<comment type="pathway">
    <text evidence="2">Glycolipid biosynthesis; glycosylphosphatidylinositol-anchor biosynthesis.</text>
</comment>
<dbReference type="PANTHER" id="PTHR13121:SF0">
    <property type="entry name" value="PHOSPHATIDYLINOSITOL GLYCAN ANCHOR BIOSYNTHESIS CLASS U PROTEIN"/>
    <property type="match status" value="1"/>
</dbReference>
<evidence type="ECO:0000256" key="3">
    <source>
        <dbReference type="ARBA" id="ARBA00010026"/>
    </source>
</evidence>
<dbReference type="GO" id="GO:0042765">
    <property type="term" value="C:GPI-anchor transamidase complex"/>
    <property type="evidence" value="ECO:0007669"/>
    <property type="project" value="InterPro"/>
</dbReference>
<feature type="transmembrane region" description="Helical" evidence="9">
    <location>
        <begin position="381"/>
        <end position="404"/>
    </location>
</feature>
<keyword evidence="8 9" id="KW-0472">Membrane</keyword>
<feature type="transmembrane region" description="Helical" evidence="9">
    <location>
        <begin position="306"/>
        <end position="333"/>
    </location>
</feature>
<evidence type="ECO:0000256" key="7">
    <source>
        <dbReference type="ARBA" id="ARBA00022989"/>
    </source>
</evidence>
<accession>A0A9C5Z5R1</accession>
<keyword evidence="10" id="KW-0732">Signal</keyword>
<dbReference type="AlphaFoldDB" id="A0A9C5Z5R1"/>
<evidence type="ECO:0000256" key="2">
    <source>
        <dbReference type="ARBA" id="ARBA00004687"/>
    </source>
</evidence>
<evidence type="ECO:0000256" key="4">
    <source>
        <dbReference type="ARBA" id="ARBA00022502"/>
    </source>
</evidence>
<evidence type="ECO:0000256" key="10">
    <source>
        <dbReference type="SAM" id="SignalP"/>
    </source>
</evidence>
<gene>
    <name evidence="12" type="primary">LOC119640460</name>
</gene>
<evidence type="ECO:0000256" key="6">
    <source>
        <dbReference type="ARBA" id="ARBA00022824"/>
    </source>
</evidence>
<feature type="transmembrane region" description="Helical" evidence="9">
    <location>
        <begin position="182"/>
        <end position="210"/>
    </location>
</feature>
<feature type="transmembrane region" description="Helical" evidence="9">
    <location>
        <begin position="217"/>
        <end position="236"/>
    </location>
</feature>
<feature type="signal peptide" evidence="10">
    <location>
        <begin position="1"/>
        <end position="22"/>
    </location>
</feature>
<dbReference type="GO" id="GO:0006506">
    <property type="term" value="P:GPI anchor biosynthetic process"/>
    <property type="evidence" value="ECO:0007669"/>
    <property type="project" value="UniProtKB-KW"/>
</dbReference>
<comment type="subcellular location">
    <subcellularLocation>
        <location evidence="1">Endoplasmic reticulum membrane</location>
        <topology evidence="1">Multi-pass membrane protein</topology>
    </subcellularLocation>
</comment>
<feature type="transmembrane region" description="Helical" evidence="9">
    <location>
        <begin position="80"/>
        <end position="100"/>
    </location>
</feature>
<feature type="chain" id="PRO_5038561262" evidence="10">
    <location>
        <begin position="23"/>
        <end position="431"/>
    </location>
</feature>
<evidence type="ECO:0000313" key="11">
    <source>
        <dbReference type="Proteomes" id="UP000092443"/>
    </source>
</evidence>
<dbReference type="KEGG" id="gfs:119640460"/>
<evidence type="ECO:0000256" key="8">
    <source>
        <dbReference type="ARBA" id="ARBA00023136"/>
    </source>
</evidence>
<dbReference type="InterPro" id="IPR009600">
    <property type="entry name" value="PIG-U"/>
</dbReference>
<comment type="similarity">
    <text evidence="3">Belongs to the PIGU family.</text>
</comment>
<organism evidence="11 12">
    <name type="scientific">Glossina fuscipes</name>
    <dbReference type="NCBI Taxonomy" id="7396"/>
    <lineage>
        <taxon>Eukaryota</taxon>
        <taxon>Metazoa</taxon>
        <taxon>Ecdysozoa</taxon>
        <taxon>Arthropoda</taxon>
        <taxon>Hexapoda</taxon>
        <taxon>Insecta</taxon>
        <taxon>Pterygota</taxon>
        <taxon>Neoptera</taxon>
        <taxon>Endopterygota</taxon>
        <taxon>Diptera</taxon>
        <taxon>Brachycera</taxon>
        <taxon>Muscomorpha</taxon>
        <taxon>Hippoboscoidea</taxon>
        <taxon>Glossinidae</taxon>
        <taxon>Glossina</taxon>
    </lineage>
</organism>
<evidence type="ECO:0000256" key="1">
    <source>
        <dbReference type="ARBA" id="ARBA00004477"/>
    </source>
</evidence>
<reference evidence="12" key="1">
    <citation type="submission" date="2025-08" db="UniProtKB">
        <authorList>
            <consortium name="RefSeq"/>
        </authorList>
    </citation>
    <scope>IDENTIFICATION</scope>
    <source>
        <tissue evidence="12">Whole body pupa</tissue>
    </source>
</reference>
<feature type="transmembrane region" description="Helical" evidence="9">
    <location>
        <begin position="143"/>
        <end position="176"/>
    </location>
</feature>
<keyword evidence="4" id="KW-0337">GPI-anchor biosynthesis</keyword>
<protein>
    <submittedName>
        <fullName evidence="12">Phosphatidylinositol glycan anchor biosynthesis class U protein isoform X1</fullName>
    </submittedName>
</protein>
<sequence>MHRNTLKWLILGGLIRTYLVNSEVGTIMANRVEIATPLNSFKKAQEGIYLLKHNIDPYAGDMVHEIPLMLWLLWHAMNLLQGWLPLLYVMLDLMTAIVLYKTSQLFVRKKLSEQSKDLEHYAAGTEDLQYQPIDELTMPRCVLLAYLFNPLALFNCAGLTCTIFSNFLLSVALYGLVDRRALLFSLCVALEAMRNMYPIVLLAPAVLVFGKKQVKPIVYFLFLFISICMIICWLNYKIVGNWRYLDGTLGFIFFYRDLQPNIGLFWYFFTEMFEHFRTLFLITFQMNATILYMLPLTMKVRKEPILLTTILIGLMSIFRAYPCLGDVSFYLALLPLWKRSLKFFSFTVMAHNFVVFCLFLVSLCILPTLWHLWIYSGSANANFYFGATLAFSTGQIFLITDLLYAQVKREFCLYHGLKIVVDGKDAKIVLG</sequence>
<evidence type="ECO:0000313" key="12">
    <source>
        <dbReference type="RefSeq" id="XP_037894456.1"/>
    </source>
</evidence>
<dbReference type="Pfam" id="PF06728">
    <property type="entry name" value="PIG-U"/>
    <property type="match status" value="1"/>
</dbReference>
<dbReference type="RefSeq" id="XP_037894456.1">
    <property type="nucleotide sequence ID" value="XM_038038528.1"/>
</dbReference>
<dbReference type="PANTHER" id="PTHR13121">
    <property type="entry name" value="GPI TRANSAMIDASE COMPONENT PIG-U"/>
    <property type="match status" value="1"/>
</dbReference>
<proteinExistence type="inferred from homology"/>
<keyword evidence="5 9" id="KW-0812">Transmembrane</keyword>
<name>A0A9C5Z5R1_9MUSC</name>
<dbReference type="GeneID" id="119640460"/>
<feature type="transmembrane region" description="Helical" evidence="9">
    <location>
        <begin position="353"/>
        <end position="375"/>
    </location>
</feature>
<evidence type="ECO:0000256" key="5">
    <source>
        <dbReference type="ARBA" id="ARBA00022692"/>
    </source>
</evidence>
<keyword evidence="6" id="KW-0256">Endoplasmic reticulum</keyword>
<keyword evidence="7 9" id="KW-1133">Transmembrane helix</keyword>
<evidence type="ECO:0000256" key="9">
    <source>
        <dbReference type="SAM" id="Phobius"/>
    </source>
</evidence>
<feature type="transmembrane region" description="Helical" evidence="9">
    <location>
        <begin position="276"/>
        <end position="294"/>
    </location>
</feature>
<dbReference type="Proteomes" id="UP000092443">
    <property type="component" value="Unplaced"/>
</dbReference>